<keyword evidence="2" id="KW-1185">Reference proteome</keyword>
<evidence type="ECO:0000313" key="2">
    <source>
        <dbReference type="Proteomes" id="UP000289738"/>
    </source>
</evidence>
<proteinExistence type="predicted"/>
<gene>
    <name evidence="1" type="ORF">Ahy_B07g087271</name>
</gene>
<accession>A0A444YBQ0</accession>
<dbReference type="AlphaFoldDB" id="A0A444YBQ0"/>
<sequence length="96" mass="11127">MGTTPNIILNYSITPQLLMIVDTHHVEDKTQEKKFHKDNRNVISYKAYMLMSYQAHVNAEYYNKSNTIKYLFKYMNKGLDNVAVEVSNKAFSGEDA</sequence>
<protein>
    <submittedName>
        <fullName evidence="1">Uncharacterized protein</fullName>
    </submittedName>
</protein>
<comment type="caution">
    <text evidence="1">The sequence shown here is derived from an EMBL/GenBank/DDBJ whole genome shotgun (WGS) entry which is preliminary data.</text>
</comment>
<dbReference type="Proteomes" id="UP000289738">
    <property type="component" value="Chromosome B07"/>
</dbReference>
<organism evidence="1 2">
    <name type="scientific">Arachis hypogaea</name>
    <name type="common">Peanut</name>
    <dbReference type="NCBI Taxonomy" id="3818"/>
    <lineage>
        <taxon>Eukaryota</taxon>
        <taxon>Viridiplantae</taxon>
        <taxon>Streptophyta</taxon>
        <taxon>Embryophyta</taxon>
        <taxon>Tracheophyta</taxon>
        <taxon>Spermatophyta</taxon>
        <taxon>Magnoliopsida</taxon>
        <taxon>eudicotyledons</taxon>
        <taxon>Gunneridae</taxon>
        <taxon>Pentapetalae</taxon>
        <taxon>rosids</taxon>
        <taxon>fabids</taxon>
        <taxon>Fabales</taxon>
        <taxon>Fabaceae</taxon>
        <taxon>Papilionoideae</taxon>
        <taxon>50 kb inversion clade</taxon>
        <taxon>dalbergioids sensu lato</taxon>
        <taxon>Dalbergieae</taxon>
        <taxon>Pterocarpus clade</taxon>
        <taxon>Arachis</taxon>
    </lineage>
</organism>
<name>A0A444YBQ0_ARAHY</name>
<evidence type="ECO:0000313" key="1">
    <source>
        <dbReference type="EMBL" id="RYQ99336.1"/>
    </source>
</evidence>
<dbReference type="EMBL" id="SDMP01000017">
    <property type="protein sequence ID" value="RYQ99336.1"/>
    <property type="molecule type" value="Genomic_DNA"/>
</dbReference>
<reference evidence="1 2" key="1">
    <citation type="submission" date="2019-01" db="EMBL/GenBank/DDBJ databases">
        <title>Sequencing of cultivated peanut Arachis hypogaea provides insights into genome evolution and oil improvement.</title>
        <authorList>
            <person name="Chen X."/>
        </authorList>
    </citation>
    <scope>NUCLEOTIDE SEQUENCE [LARGE SCALE GENOMIC DNA]</scope>
    <source>
        <strain evidence="2">cv. Fuhuasheng</strain>
        <tissue evidence="1">Leaves</tissue>
    </source>
</reference>